<dbReference type="Pfam" id="PF04299">
    <property type="entry name" value="FMN_bind_2"/>
    <property type="match status" value="1"/>
</dbReference>
<dbReference type="PANTHER" id="PTHR35802:SF1">
    <property type="entry name" value="PROTEASE SYNTHASE AND SPORULATION PROTEIN PAI 2"/>
    <property type="match status" value="1"/>
</dbReference>
<name>A0A484QK94_9ZZZZ</name>
<evidence type="ECO:0000313" key="1">
    <source>
        <dbReference type="EMBL" id="VFR38603.1"/>
    </source>
</evidence>
<dbReference type="InterPro" id="IPR012349">
    <property type="entry name" value="Split_barrel_FMN-bd"/>
</dbReference>
<accession>A0A484QK94</accession>
<sequence length="253" mass="27652">MRERRSPGAAFSIAGCTLAALCFILSYDNKERCPMYIPAAFAETDTAALHGLIAAHPFGTLVTHGAQGLDATHVPFLLAADQGPQGTLLTHIARANPLWQQHADGEAVLVVFSGPQGYVSPNWYPSKHETHRQVPTWNYQVVHAHGRLRIRDDERHARGLLARLTREHETRSQQSPPWKMGDAPPDYLSQHLKGLVCLDVEIDRLVGVSKLNQNKADADRKGVVQGLAARGETALAQATRDAGACPNDSLPQR</sequence>
<organism evidence="1">
    <name type="scientific">plant metagenome</name>
    <dbReference type="NCBI Taxonomy" id="1297885"/>
    <lineage>
        <taxon>unclassified sequences</taxon>
        <taxon>metagenomes</taxon>
        <taxon>organismal metagenomes</taxon>
    </lineage>
</organism>
<reference evidence="1" key="1">
    <citation type="submission" date="2019-03" db="EMBL/GenBank/DDBJ databases">
        <authorList>
            <person name="Danneels B."/>
        </authorList>
    </citation>
    <scope>NUCLEOTIDE SEQUENCE</scope>
</reference>
<dbReference type="PIRSF" id="PIRSF010372">
    <property type="entry name" value="PaiB"/>
    <property type="match status" value="1"/>
</dbReference>
<dbReference type="InterPro" id="IPR007396">
    <property type="entry name" value="TR_PAI2-type"/>
</dbReference>
<dbReference type="Gene3D" id="2.30.110.10">
    <property type="entry name" value="Electron Transport, Fmn-binding Protein, Chain A"/>
    <property type="match status" value="1"/>
</dbReference>
<dbReference type="AlphaFoldDB" id="A0A484QK94"/>
<dbReference type="PANTHER" id="PTHR35802">
    <property type="entry name" value="PROTEASE SYNTHASE AND SPORULATION PROTEIN PAI 2"/>
    <property type="match status" value="1"/>
</dbReference>
<dbReference type="PROSITE" id="PS51257">
    <property type="entry name" value="PROKAR_LIPOPROTEIN"/>
    <property type="match status" value="1"/>
</dbReference>
<proteinExistence type="predicted"/>
<protein>
    <submittedName>
        <fullName evidence="1">Transcriptional regulator</fullName>
    </submittedName>
</protein>
<dbReference type="SUPFAM" id="SSF50475">
    <property type="entry name" value="FMN-binding split barrel"/>
    <property type="match status" value="1"/>
</dbReference>
<dbReference type="EMBL" id="CAADIH010000007">
    <property type="protein sequence ID" value="VFR38603.1"/>
    <property type="molecule type" value="Genomic_DNA"/>
</dbReference>
<gene>
    <name evidence="1" type="ORF">BER2_3334</name>
</gene>